<feature type="region of interest" description="Disordered" evidence="1">
    <location>
        <begin position="28"/>
        <end position="47"/>
    </location>
</feature>
<dbReference type="RefSeq" id="WP_300951498.1">
    <property type="nucleotide sequence ID" value="NZ_JAUHJQ010000002.1"/>
</dbReference>
<evidence type="ECO:0000313" key="2">
    <source>
        <dbReference type="EMBL" id="MDN4172579.1"/>
    </source>
</evidence>
<sequence>MRSRALPRGNRAAVTLLDHDAAAPAGVAPVALPAPPSSPRSADRPVTVASVPSGHVYVRHLAPEAGGGPRRLADPRPAGQPAESQVWWPPAMLDAAWVRQHEFDLLHLHFGFDARTPAQLTELVRALRETGRPLVQTVHDLRNPHHEDRSLHDAQLDVLVPAADELVTLTAGAAADIERRWGRAATVVPHPHVVDLRTMAVAQDARARRRTDAFRVGLHVKSLRAGMAPMTILPALVETVAALPGAVLQVDAHHDVMDPDGARRDDRLATYLRRLESDGLIDLRVHDYFTDAELWAYLSSLDVSVLPYRFGTHSGWLEACRDLGTTVVAPTCGYYADQGPVLSYVHAEETYDAASLADAVRTAHATRPRLGAGIDERRRQRAEVAAAHDRVYAAALEKAGRRCASA</sequence>
<comment type="caution">
    <text evidence="2">The sequence shown here is derived from an EMBL/GenBank/DDBJ whole genome shotgun (WGS) entry which is preliminary data.</text>
</comment>
<dbReference type="Proteomes" id="UP001168620">
    <property type="component" value="Unassembled WGS sequence"/>
</dbReference>
<keyword evidence="2" id="KW-0808">Transferase</keyword>
<dbReference type="SUPFAM" id="SSF53756">
    <property type="entry name" value="UDP-Glycosyltransferase/glycogen phosphorylase"/>
    <property type="match status" value="1"/>
</dbReference>
<reference evidence="2" key="1">
    <citation type="submission" date="2023-06" db="EMBL/GenBank/DDBJ databases">
        <title>Draft genome sequence of Nocardioides sp. SOB77.</title>
        <authorList>
            <person name="Zhang G."/>
        </authorList>
    </citation>
    <scope>NUCLEOTIDE SEQUENCE</scope>
    <source>
        <strain evidence="2">SOB77</strain>
    </source>
</reference>
<keyword evidence="2" id="KW-0328">Glycosyltransferase</keyword>
<name>A0ABT8FD10_9ACTN</name>
<organism evidence="2 3">
    <name type="scientific">Nocardioides oceani</name>
    <dbReference type="NCBI Taxonomy" id="3058369"/>
    <lineage>
        <taxon>Bacteria</taxon>
        <taxon>Bacillati</taxon>
        <taxon>Actinomycetota</taxon>
        <taxon>Actinomycetes</taxon>
        <taxon>Propionibacteriales</taxon>
        <taxon>Nocardioidaceae</taxon>
        <taxon>Nocardioides</taxon>
    </lineage>
</organism>
<dbReference type="GO" id="GO:0016757">
    <property type="term" value="F:glycosyltransferase activity"/>
    <property type="evidence" value="ECO:0007669"/>
    <property type="project" value="UniProtKB-KW"/>
</dbReference>
<keyword evidence="3" id="KW-1185">Reference proteome</keyword>
<dbReference type="Gene3D" id="3.40.50.2000">
    <property type="entry name" value="Glycogen Phosphorylase B"/>
    <property type="match status" value="1"/>
</dbReference>
<protein>
    <submittedName>
        <fullName evidence="2">Glycosyltransferase</fullName>
        <ecNumber evidence="2">2.4.-.-</ecNumber>
    </submittedName>
</protein>
<dbReference type="EC" id="2.4.-.-" evidence="2"/>
<evidence type="ECO:0000256" key="1">
    <source>
        <dbReference type="SAM" id="MobiDB-lite"/>
    </source>
</evidence>
<proteinExistence type="predicted"/>
<feature type="region of interest" description="Disordered" evidence="1">
    <location>
        <begin position="61"/>
        <end position="83"/>
    </location>
</feature>
<gene>
    <name evidence="2" type="ORF">QWY28_06465</name>
</gene>
<evidence type="ECO:0000313" key="3">
    <source>
        <dbReference type="Proteomes" id="UP001168620"/>
    </source>
</evidence>
<accession>A0ABT8FD10</accession>
<dbReference type="EMBL" id="JAUHJQ010000002">
    <property type="protein sequence ID" value="MDN4172579.1"/>
    <property type="molecule type" value="Genomic_DNA"/>
</dbReference>